<protein>
    <submittedName>
        <fullName evidence="2">Uncharacterized protein</fullName>
    </submittedName>
</protein>
<sequence length="210" mass="22517">MGRIGGDLRRSEAYQDPVGEAHEHGGDEGVRGELGGADVADERLGDHRHPERREPRADRRPRHHPQLLVLLHQLPLDPFLLLLPSATSSSSFASGAGAGASVAGRSNPSSSLRSFSLKSLSIAPQSLSLTSLSLTLSLVREVRDASKRGVMGFLYGGAGMLNDGNGLAVPTTAGKTQGAKWGFNKQRWDWVSPEIDVSMGVQNFQIFIIK</sequence>
<organism evidence="2">
    <name type="scientific">Ananas comosus var. bracteatus</name>
    <name type="common">red pineapple</name>
    <dbReference type="NCBI Taxonomy" id="296719"/>
    <lineage>
        <taxon>Eukaryota</taxon>
        <taxon>Viridiplantae</taxon>
        <taxon>Streptophyta</taxon>
        <taxon>Embryophyta</taxon>
        <taxon>Tracheophyta</taxon>
        <taxon>Spermatophyta</taxon>
        <taxon>Magnoliopsida</taxon>
        <taxon>Liliopsida</taxon>
        <taxon>Poales</taxon>
        <taxon>Bromeliaceae</taxon>
        <taxon>Bromelioideae</taxon>
        <taxon>Ananas</taxon>
    </lineage>
</organism>
<name>A0A6V7NFP0_ANACO</name>
<feature type="compositionally biased region" description="Basic and acidic residues" evidence="1">
    <location>
        <begin position="40"/>
        <end position="58"/>
    </location>
</feature>
<feature type="region of interest" description="Disordered" evidence="1">
    <location>
        <begin position="1"/>
        <end position="61"/>
    </location>
</feature>
<evidence type="ECO:0000313" key="2">
    <source>
        <dbReference type="EMBL" id="CAD1817392.1"/>
    </source>
</evidence>
<dbReference type="EMBL" id="LR862129">
    <property type="protein sequence ID" value="CAD1817392.1"/>
    <property type="molecule type" value="Genomic_DNA"/>
</dbReference>
<accession>A0A6V7NFP0</accession>
<evidence type="ECO:0000256" key="1">
    <source>
        <dbReference type="SAM" id="MobiDB-lite"/>
    </source>
</evidence>
<proteinExistence type="predicted"/>
<gene>
    <name evidence="2" type="ORF">CB5_LOCUS603</name>
</gene>
<reference evidence="2" key="1">
    <citation type="submission" date="2020-07" db="EMBL/GenBank/DDBJ databases">
        <authorList>
            <person name="Lin J."/>
        </authorList>
    </citation>
    <scope>NUCLEOTIDE SEQUENCE</scope>
</reference>
<dbReference type="AlphaFoldDB" id="A0A6V7NFP0"/>
<feature type="compositionally biased region" description="Basic and acidic residues" evidence="1">
    <location>
        <begin position="1"/>
        <end position="31"/>
    </location>
</feature>